<dbReference type="HOGENOM" id="CLU_2942709_0_0_1"/>
<gene>
    <name evidence="1" type="ORF">PISMIDRAFT_12677</name>
</gene>
<accession>A0A0C9ZEQ5</accession>
<organism evidence="1 2">
    <name type="scientific">Pisolithus microcarpus 441</name>
    <dbReference type="NCBI Taxonomy" id="765257"/>
    <lineage>
        <taxon>Eukaryota</taxon>
        <taxon>Fungi</taxon>
        <taxon>Dikarya</taxon>
        <taxon>Basidiomycota</taxon>
        <taxon>Agaricomycotina</taxon>
        <taxon>Agaricomycetes</taxon>
        <taxon>Agaricomycetidae</taxon>
        <taxon>Boletales</taxon>
        <taxon>Sclerodermatineae</taxon>
        <taxon>Pisolithaceae</taxon>
        <taxon>Pisolithus</taxon>
    </lineage>
</organism>
<dbReference type="EMBL" id="KN833758">
    <property type="protein sequence ID" value="KIK20932.1"/>
    <property type="molecule type" value="Genomic_DNA"/>
</dbReference>
<keyword evidence="2" id="KW-1185">Reference proteome</keyword>
<protein>
    <submittedName>
        <fullName evidence="1">Uncharacterized protein</fullName>
    </submittedName>
</protein>
<sequence length="60" mass="6592">MSKPTPAPSESHSRASRVEEFQGIRRTLKGFVFVSSVVEKDTFELGAGSALRIWLQGGVR</sequence>
<evidence type="ECO:0000313" key="2">
    <source>
        <dbReference type="Proteomes" id="UP000054018"/>
    </source>
</evidence>
<proteinExistence type="predicted"/>
<reference evidence="2" key="2">
    <citation type="submission" date="2015-01" db="EMBL/GenBank/DDBJ databases">
        <title>Evolutionary Origins and Diversification of the Mycorrhizal Mutualists.</title>
        <authorList>
            <consortium name="DOE Joint Genome Institute"/>
            <consortium name="Mycorrhizal Genomics Consortium"/>
            <person name="Kohler A."/>
            <person name="Kuo A."/>
            <person name="Nagy L.G."/>
            <person name="Floudas D."/>
            <person name="Copeland A."/>
            <person name="Barry K.W."/>
            <person name="Cichocki N."/>
            <person name="Veneault-Fourrey C."/>
            <person name="LaButti K."/>
            <person name="Lindquist E.A."/>
            <person name="Lipzen A."/>
            <person name="Lundell T."/>
            <person name="Morin E."/>
            <person name="Murat C."/>
            <person name="Riley R."/>
            <person name="Ohm R."/>
            <person name="Sun H."/>
            <person name="Tunlid A."/>
            <person name="Henrissat B."/>
            <person name="Grigoriev I.V."/>
            <person name="Hibbett D.S."/>
            <person name="Martin F."/>
        </authorList>
    </citation>
    <scope>NUCLEOTIDE SEQUENCE [LARGE SCALE GENOMIC DNA]</scope>
    <source>
        <strain evidence="2">441</strain>
    </source>
</reference>
<evidence type="ECO:0000313" key="1">
    <source>
        <dbReference type="EMBL" id="KIK20932.1"/>
    </source>
</evidence>
<name>A0A0C9ZEQ5_9AGAM</name>
<dbReference type="AlphaFoldDB" id="A0A0C9ZEQ5"/>
<dbReference type="Proteomes" id="UP000054018">
    <property type="component" value="Unassembled WGS sequence"/>
</dbReference>
<reference evidence="1 2" key="1">
    <citation type="submission" date="2014-04" db="EMBL/GenBank/DDBJ databases">
        <authorList>
            <consortium name="DOE Joint Genome Institute"/>
            <person name="Kuo A."/>
            <person name="Kohler A."/>
            <person name="Costa M.D."/>
            <person name="Nagy L.G."/>
            <person name="Floudas D."/>
            <person name="Copeland A."/>
            <person name="Barry K.W."/>
            <person name="Cichocki N."/>
            <person name="Veneault-Fourrey C."/>
            <person name="LaButti K."/>
            <person name="Lindquist E.A."/>
            <person name="Lipzen A."/>
            <person name="Lundell T."/>
            <person name="Morin E."/>
            <person name="Murat C."/>
            <person name="Sun H."/>
            <person name="Tunlid A."/>
            <person name="Henrissat B."/>
            <person name="Grigoriev I.V."/>
            <person name="Hibbett D.S."/>
            <person name="Martin F."/>
            <person name="Nordberg H.P."/>
            <person name="Cantor M.N."/>
            <person name="Hua S.X."/>
        </authorList>
    </citation>
    <scope>NUCLEOTIDE SEQUENCE [LARGE SCALE GENOMIC DNA]</scope>
    <source>
        <strain evidence="1 2">441</strain>
    </source>
</reference>